<keyword evidence="5" id="KW-0472">Membrane</keyword>
<dbReference type="PANTHER" id="PTHR21346">
    <property type="entry name" value="FUN14 DOMAIN CONTAINING"/>
    <property type="match status" value="1"/>
</dbReference>
<dbReference type="Pfam" id="PF04930">
    <property type="entry name" value="FUN14"/>
    <property type="match status" value="1"/>
</dbReference>
<evidence type="ECO:0000313" key="8">
    <source>
        <dbReference type="Proteomes" id="UP001203297"/>
    </source>
</evidence>
<accession>A0AAD4MAF8</accession>
<feature type="region of interest" description="Disordered" evidence="6">
    <location>
        <begin position="91"/>
        <end position="114"/>
    </location>
</feature>
<evidence type="ECO:0000256" key="6">
    <source>
        <dbReference type="SAM" id="MobiDB-lite"/>
    </source>
</evidence>
<comment type="subcellular location">
    <subcellularLocation>
        <location evidence="1">Membrane</location>
    </subcellularLocation>
</comment>
<evidence type="ECO:0000256" key="5">
    <source>
        <dbReference type="ARBA" id="ARBA00023136"/>
    </source>
</evidence>
<keyword evidence="8" id="KW-1185">Reference proteome</keyword>
<dbReference type="PANTHER" id="PTHR21346:SF10">
    <property type="entry name" value="TRANSMEMBRANE PROTEIN"/>
    <property type="match status" value="1"/>
</dbReference>
<protein>
    <submittedName>
        <fullName evidence="7">FUN14 family-domain-containing protein</fullName>
    </submittedName>
</protein>
<organism evidence="7 8">
    <name type="scientific">Multifurca ochricompacta</name>
    <dbReference type="NCBI Taxonomy" id="376703"/>
    <lineage>
        <taxon>Eukaryota</taxon>
        <taxon>Fungi</taxon>
        <taxon>Dikarya</taxon>
        <taxon>Basidiomycota</taxon>
        <taxon>Agaricomycotina</taxon>
        <taxon>Agaricomycetes</taxon>
        <taxon>Russulales</taxon>
        <taxon>Russulaceae</taxon>
        <taxon>Multifurca</taxon>
    </lineage>
</organism>
<reference evidence="7" key="1">
    <citation type="journal article" date="2022" name="New Phytol.">
        <title>Evolutionary transition to the ectomycorrhizal habit in the genomes of a hyperdiverse lineage of mushroom-forming fungi.</title>
        <authorList>
            <person name="Looney B."/>
            <person name="Miyauchi S."/>
            <person name="Morin E."/>
            <person name="Drula E."/>
            <person name="Courty P.E."/>
            <person name="Kohler A."/>
            <person name="Kuo A."/>
            <person name="LaButti K."/>
            <person name="Pangilinan J."/>
            <person name="Lipzen A."/>
            <person name="Riley R."/>
            <person name="Andreopoulos W."/>
            <person name="He G."/>
            <person name="Johnson J."/>
            <person name="Nolan M."/>
            <person name="Tritt A."/>
            <person name="Barry K.W."/>
            <person name="Grigoriev I.V."/>
            <person name="Nagy L.G."/>
            <person name="Hibbett D."/>
            <person name="Henrissat B."/>
            <person name="Matheny P.B."/>
            <person name="Labbe J."/>
            <person name="Martin F.M."/>
        </authorList>
    </citation>
    <scope>NUCLEOTIDE SEQUENCE</scope>
    <source>
        <strain evidence="7">BPL690</strain>
    </source>
</reference>
<comment type="caution">
    <text evidence="7">The sequence shown here is derived from an EMBL/GenBank/DDBJ whole genome shotgun (WGS) entry which is preliminary data.</text>
</comment>
<keyword evidence="4" id="KW-1133">Transmembrane helix</keyword>
<sequence length="226" mass="24888">MTFHLLSRQTTSGRAFSFFHHSSVRATHTHWRAPSIFTTLRAHYYSSNKYAIVRRRTTGATGWTRMSTGLAGAGLGLSFYVNFQKLNCESRSDLPQPRSTGVPRSSDPAPLPPPPQSSVNMYELTFGTVCGVCAGVFVKKGAKFLAFLSGGVFVLLQYLGSTSIIKIDWSRAAGRFENLTYTVDANGVRRAPSIYSLCRRLVDFLTADFQPRASFVVGFVLGLRIG</sequence>
<comment type="similarity">
    <text evidence="2">Belongs to the FUN14 family.</text>
</comment>
<gene>
    <name evidence="7" type="ORF">B0F90DRAFT_1690611</name>
</gene>
<dbReference type="GO" id="GO:0016020">
    <property type="term" value="C:membrane"/>
    <property type="evidence" value="ECO:0007669"/>
    <property type="project" value="UniProtKB-SubCell"/>
</dbReference>
<dbReference type="InterPro" id="IPR007014">
    <property type="entry name" value="FUN14"/>
</dbReference>
<proteinExistence type="inferred from homology"/>
<name>A0AAD4MAF8_9AGAM</name>
<evidence type="ECO:0000256" key="1">
    <source>
        <dbReference type="ARBA" id="ARBA00004370"/>
    </source>
</evidence>
<evidence type="ECO:0000256" key="2">
    <source>
        <dbReference type="ARBA" id="ARBA00009160"/>
    </source>
</evidence>
<evidence type="ECO:0000256" key="3">
    <source>
        <dbReference type="ARBA" id="ARBA00022692"/>
    </source>
</evidence>
<evidence type="ECO:0000313" key="7">
    <source>
        <dbReference type="EMBL" id="KAI0306528.1"/>
    </source>
</evidence>
<evidence type="ECO:0000256" key="4">
    <source>
        <dbReference type="ARBA" id="ARBA00022989"/>
    </source>
</evidence>
<dbReference type="Proteomes" id="UP001203297">
    <property type="component" value="Unassembled WGS sequence"/>
</dbReference>
<dbReference type="EMBL" id="WTXG01000003">
    <property type="protein sequence ID" value="KAI0306528.1"/>
    <property type="molecule type" value="Genomic_DNA"/>
</dbReference>
<keyword evidence="3" id="KW-0812">Transmembrane</keyword>
<dbReference type="AlphaFoldDB" id="A0AAD4MAF8"/>